<evidence type="ECO:0000256" key="3">
    <source>
        <dbReference type="ARBA" id="ARBA00022507"/>
    </source>
</evidence>
<comment type="caution">
    <text evidence="12">The sequence shown here is derived from an EMBL/GenBank/DDBJ whole genome shotgun (WGS) entry which is preliminary data.</text>
</comment>
<evidence type="ECO:0000256" key="1">
    <source>
        <dbReference type="ARBA" id="ARBA00004141"/>
    </source>
</evidence>
<dbReference type="Pfam" id="PF02076">
    <property type="entry name" value="STE3"/>
    <property type="match status" value="1"/>
</dbReference>
<accession>A0AA40DG25</accession>
<keyword evidence="4 11" id="KW-0812">Transmembrane</keyword>
<evidence type="ECO:0000256" key="10">
    <source>
        <dbReference type="SAM" id="MobiDB-lite"/>
    </source>
</evidence>
<evidence type="ECO:0000256" key="9">
    <source>
        <dbReference type="ARBA" id="ARBA00023224"/>
    </source>
</evidence>
<dbReference type="GO" id="GO:0005886">
    <property type="term" value="C:plasma membrane"/>
    <property type="evidence" value="ECO:0007669"/>
    <property type="project" value="TreeGrafter"/>
</dbReference>
<feature type="compositionally biased region" description="Low complexity" evidence="10">
    <location>
        <begin position="638"/>
        <end position="648"/>
    </location>
</feature>
<evidence type="ECO:0000256" key="5">
    <source>
        <dbReference type="ARBA" id="ARBA00022989"/>
    </source>
</evidence>
<evidence type="ECO:0000256" key="6">
    <source>
        <dbReference type="ARBA" id="ARBA00023040"/>
    </source>
</evidence>
<gene>
    <name evidence="12" type="ORF">QBC41DRAFT_265447</name>
</gene>
<name>A0AA40DG25_9PEZI</name>
<evidence type="ECO:0000256" key="8">
    <source>
        <dbReference type="ARBA" id="ARBA00023170"/>
    </source>
</evidence>
<organism evidence="12 13">
    <name type="scientific">Cercophora samala</name>
    <dbReference type="NCBI Taxonomy" id="330535"/>
    <lineage>
        <taxon>Eukaryota</taxon>
        <taxon>Fungi</taxon>
        <taxon>Dikarya</taxon>
        <taxon>Ascomycota</taxon>
        <taxon>Pezizomycotina</taxon>
        <taxon>Sordariomycetes</taxon>
        <taxon>Sordariomycetidae</taxon>
        <taxon>Sordariales</taxon>
        <taxon>Lasiosphaeriaceae</taxon>
        <taxon>Cercophora</taxon>
    </lineage>
</organism>
<feature type="transmembrane region" description="Helical" evidence="11">
    <location>
        <begin position="124"/>
        <end position="145"/>
    </location>
</feature>
<feature type="transmembrane region" description="Helical" evidence="11">
    <location>
        <begin position="54"/>
        <end position="76"/>
    </location>
</feature>
<keyword evidence="3" id="KW-0589">Pheromone response</keyword>
<evidence type="ECO:0000256" key="7">
    <source>
        <dbReference type="ARBA" id="ARBA00023136"/>
    </source>
</evidence>
<keyword evidence="13" id="KW-1185">Reference proteome</keyword>
<feature type="transmembrane region" description="Helical" evidence="11">
    <location>
        <begin position="166"/>
        <end position="187"/>
    </location>
</feature>
<dbReference type="GO" id="GO:0000750">
    <property type="term" value="P:pheromone-dependent signal transduction involved in conjugation with cellular fusion"/>
    <property type="evidence" value="ECO:0007669"/>
    <property type="project" value="TreeGrafter"/>
</dbReference>
<feature type="compositionally biased region" description="Low complexity" evidence="10">
    <location>
        <begin position="476"/>
        <end position="492"/>
    </location>
</feature>
<sequence length="648" mass="72620">MSASSASWNMAPPTAEDLATPGFNKWSLYGFTTTPEERIGPDEPYTDPSLQVNLFFRVFLGLISLFITWVPARLLFRSGEFAGTVLCVITMILNFFTVVNALIWRDDNVEEWFAGYGWCDIQTYLKFGLDTAFNICLFEIMRGLASKVAMNRATALTSKERRRNRIISAAVIFTVPAVQMILTYFVAVGRYNVSTLVGCGVYYFPNWIFLVFFILPTPIFSVGAAIMACLTFYRYRLIMRASNKVMQSRDSVAAARQSRVRKKLYFMTLSIIVVVLPLILIFLVRNLRVGSPWSLPYDFDSFHYGPDPFNQWFVSFTTSEYMNFQQLSISFIPEITGILLFIPFGTTPEALNSYRRGLLFLGLGYLFPKLREEIPLYPSPSSSRNNSATDSRASWWSSFLRPIRENTSSFIASRRRSTTTTTGGVSNNSRKGSILPTIEHHSNSTSSRSTSLLVKEKTSNNPWPDLTADEIDHYHSPSSSSTSSPPTAGRNPFLMATALPLAATPLPSRLLPAAPPPKKKKESTPIEEEKVESDSGDIVSVPEPWDVGHQASNVDFNTQVWVGNPRSGSQLPLPSPARLQPVVRTDVSGGYQEVDLEAGEHHHQQQQQQQQQRRGVVRVETRIAHTREPREGGEEEQVVTVTTPTHAS</sequence>
<feature type="transmembrane region" description="Helical" evidence="11">
    <location>
        <begin position="264"/>
        <end position="284"/>
    </location>
</feature>
<evidence type="ECO:0000256" key="4">
    <source>
        <dbReference type="ARBA" id="ARBA00022692"/>
    </source>
</evidence>
<feature type="compositionally biased region" description="Basic and acidic residues" evidence="10">
    <location>
        <begin position="617"/>
        <end position="632"/>
    </location>
</feature>
<dbReference type="Proteomes" id="UP001174997">
    <property type="component" value="Unassembled WGS sequence"/>
</dbReference>
<proteinExistence type="inferred from homology"/>
<keyword evidence="7 11" id="KW-0472">Membrane</keyword>
<comment type="similarity">
    <text evidence="2">Belongs to the G-protein coupled receptor 4 family.</text>
</comment>
<feature type="region of interest" description="Disordered" evidence="10">
    <location>
        <begin position="507"/>
        <end position="539"/>
    </location>
</feature>
<dbReference type="CDD" id="cd14966">
    <property type="entry name" value="7tmD_STE3"/>
    <property type="match status" value="1"/>
</dbReference>
<keyword evidence="6" id="KW-0297">G-protein coupled receptor</keyword>
<dbReference type="GO" id="GO:0004932">
    <property type="term" value="F:mating-type factor pheromone receptor activity"/>
    <property type="evidence" value="ECO:0007669"/>
    <property type="project" value="InterPro"/>
</dbReference>
<evidence type="ECO:0000256" key="11">
    <source>
        <dbReference type="SAM" id="Phobius"/>
    </source>
</evidence>
<evidence type="ECO:0000256" key="2">
    <source>
        <dbReference type="ARBA" id="ARBA00011085"/>
    </source>
</evidence>
<evidence type="ECO:0000313" key="12">
    <source>
        <dbReference type="EMBL" id="KAK0673817.1"/>
    </source>
</evidence>
<feature type="compositionally biased region" description="Low complexity" evidence="10">
    <location>
        <begin position="410"/>
        <end position="430"/>
    </location>
</feature>
<dbReference type="PANTHER" id="PTHR28097">
    <property type="entry name" value="PHEROMONE A FACTOR RECEPTOR"/>
    <property type="match status" value="1"/>
</dbReference>
<feature type="region of interest" description="Disordered" evidence="10">
    <location>
        <begin position="410"/>
        <end position="492"/>
    </location>
</feature>
<reference evidence="12" key="1">
    <citation type="submission" date="2023-06" db="EMBL/GenBank/DDBJ databases">
        <title>Genome-scale phylogeny and comparative genomics of the fungal order Sordariales.</title>
        <authorList>
            <consortium name="Lawrence Berkeley National Laboratory"/>
            <person name="Hensen N."/>
            <person name="Bonometti L."/>
            <person name="Westerberg I."/>
            <person name="Brannstrom I.O."/>
            <person name="Guillou S."/>
            <person name="Cros-Aarteil S."/>
            <person name="Calhoun S."/>
            <person name="Haridas S."/>
            <person name="Kuo A."/>
            <person name="Mondo S."/>
            <person name="Pangilinan J."/>
            <person name="Riley R."/>
            <person name="Labutti K."/>
            <person name="Andreopoulos B."/>
            <person name="Lipzen A."/>
            <person name="Chen C."/>
            <person name="Yanf M."/>
            <person name="Daum C."/>
            <person name="Ng V."/>
            <person name="Clum A."/>
            <person name="Steindorff A."/>
            <person name="Ohm R."/>
            <person name="Martin F."/>
            <person name="Silar P."/>
            <person name="Natvig D."/>
            <person name="Lalanne C."/>
            <person name="Gautier V."/>
            <person name="Ament-Velasquez S.L."/>
            <person name="Kruys A."/>
            <person name="Hutchinson M.I."/>
            <person name="Powell A.J."/>
            <person name="Barry K."/>
            <person name="Miller A.N."/>
            <person name="Grigoriev I.V."/>
            <person name="Debuchy R."/>
            <person name="Gladieux P."/>
            <person name="Thoren M.H."/>
            <person name="Johannesson H."/>
        </authorList>
    </citation>
    <scope>NUCLEOTIDE SEQUENCE</scope>
    <source>
        <strain evidence="12">CBS 307.81</strain>
    </source>
</reference>
<comment type="subcellular location">
    <subcellularLocation>
        <location evidence="1">Membrane</location>
        <topology evidence="1">Multi-pass membrane protein</topology>
    </subcellularLocation>
</comment>
<evidence type="ECO:0000313" key="13">
    <source>
        <dbReference type="Proteomes" id="UP001174997"/>
    </source>
</evidence>
<protein>
    <submittedName>
        <fullName evidence="12">Pheromone receptor</fullName>
    </submittedName>
</protein>
<keyword evidence="5 11" id="KW-1133">Transmembrane helix</keyword>
<dbReference type="PANTHER" id="PTHR28097:SF1">
    <property type="entry name" value="PHEROMONE A FACTOR RECEPTOR"/>
    <property type="match status" value="1"/>
</dbReference>
<feature type="transmembrane region" description="Helical" evidence="11">
    <location>
        <begin position="207"/>
        <end position="233"/>
    </location>
</feature>
<keyword evidence="8 12" id="KW-0675">Receptor</keyword>
<feature type="transmembrane region" description="Helical" evidence="11">
    <location>
        <begin position="83"/>
        <end position="104"/>
    </location>
</feature>
<dbReference type="AlphaFoldDB" id="A0AA40DG25"/>
<keyword evidence="9" id="KW-0807">Transducer</keyword>
<dbReference type="EMBL" id="JAULSY010000004">
    <property type="protein sequence ID" value="KAK0673817.1"/>
    <property type="molecule type" value="Genomic_DNA"/>
</dbReference>
<feature type="region of interest" description="Disordered" evidence="10">
    <location>
        <begin position="593"/>
        <end position="648"/>
    </location>
</feature>
<dbReference type="InterPro" id="IPR001499">
    <property type="entry name" value="GPCR_STE3"/>
</dbReference>